<evidence type="ECO:0000256" key="3">
    <source>
        <dbReference type="ARBA" id="ARBA00022452"/>
    </source>
</evidence>
<keyword evidence="7 8" id="KW-0998">Cell outer membrane</keyword>
<dbReference type="Gene3D" id="2.170.130.10">
    <property type="entry name" value="TonB-dependent receptor, plug domain"/>
    <property type="match status" value="1"/>
</dbReference>
<dbReference type="Pfam" id="PF00593">
    <property type="entry name" value="TonB_dep_Rec_b-barrel"/>
    <property type="match status" value="1"/>
</dbReference>
<keyword evidence="13" id="KW-1185">Reference proteome</keyword>
<evidence type="ECO:0000256" key="6">
    <source>
        <dbReference type="ARBA" id="ARBA00023136"/>
    </source>
</evidence>
<keyword evidence="4 8" id="KW-0812">Transmembrane</keyword>
<comment type="subcellular location">
    <subcellularLocation>
        <location evidence="1 8">Cell outer membrane</location>
        <topology evidence="1 8">Multi-pass membrane protein</topology>
    </subcellularLocation>
</comment>
<dbReference type="SUPFAM" id="SSF56935">
    <property type="entry name" value="Porins"/>
    <property type="match status" value="1"/>
</dbReference>
<evidence type="ECO:0000256" key="4">
    <source>
        <dbReference type="ARBA" id="ARBA00022692"/>
    </source>
</evidence>
<dbReference type="Proteomes" id="UP001204144">
    <property type="component" value="Unassembled WGS sequence"/>
</dbReference>
<dbReference type="RefSeq" id="WP_255037289.1">
    <property type="nucleotide sequence ID" value="NZ_RJUF01000030.1"/>
</dbReference>
<evidence type="ECO:0000313" key="13">
    <source>
        <dbReference type="Proteomes" id="UP001204144"/>
    </source>
</evidence>
<dbReference type="Pfam" id="PF13715">
    <property type="entry name" value="CarbopepD_reg_2"/>
    <property type="match status" value="1"/>
</dbReference>
<dbReference type="EMBL" id="RJUF01000030">
    <property type="protein sequence ID" value="MCP9763509.1"/>
    <property type="molecule type" value="Genomic_DNA"/>
</dbReference>
<dbReference type="InterPro" id="IPR012910">
    <property type="entry name" value="Plug_dom"/>
</dbReference>
<sequence>MQKNKRSRNLKSSTSAFGMFAVFLLMILGNVAFAQRTITGKVTDATDKSELIGVTVSVKGTTVGTQTDVSGNYSIAVPNNQAILVFSFIGKTSKEVVVGTQTAINVALVDDSKILDEVVVVAYGTSKKADLTGSIIAVNAKDFQKGNIQSSEQLLQGKVAGLQVTSGGGSAGGGSTIRIRGTASLNASNDPLIVIDGIPVEGNGIAGSANLLNTINPNDIESMSVLKDASAAALYGSRASNGVIIITTKKGSSGKPTFNFNTAVSAGQVFTKVDVLTGDQVREIINARAAQTGDNTYKNLLGTENTDWQDQIFRTAIGTDNNLSAGGTYKKVPFRVSLGYSNQNGILKTNNFNRTSGAINLSPKFLDNALAVNVNLKLANTNNRFADEGAIGSALRMDPTKPVMTDNPYGGYYQWLDGQGKYKQLSGFNPLGLLEQRDNTSTVNRLIGNIELDYKLPFLPDLHLRTNLGLDNTKGSGTDLINALSATNYLTSGRLTDYKQSKSNKLWDVSLFYEKDLVGIKSKIDVLALHSYQDFVTNVYNFPAYSADGKTIIPGTEPIFATDKPQYRLDSYLGRINYSFMGKYLATASIRRDASSKFSPATRVGYFPAVALAWKVRDDIFKNSKIVSDMKLRVGYGVTGQQDFGQFYPYLARYAQSTATAQYQFGDKFYTFYRPAAYDANISWETTTTKNLALDFGFANNRINGTVELFQKDTKDLLATVPVAYGSTFDINLFTNVGSLTNKGVEVVLNTTPIKKDKLRWDLGFNFTRNNTEITALRKQEDPNFTGIPVSGISGGTGNSIGLHAIGQWPYTYYVFQQVYDENGTPLEGVYVDRNKDGQINDSDRYLFQKPAPSMLFGVSTSVNYNKFTFSASGHAMVGNYLYNNLQSERSVLRNLIDPLLVINNATTLLTKTNFFNNRYLSDYYIENASFFRLDNINVGYYVGKVFGNTTLSLNASVNNVFFVTKYSGLDPENSSATGVDNTIYPRPRVYTFGLNFDF</sequence>
<keyword evidence="6 8" id="KW-0472">Membrane</keyword>
<dbReference type="InterPro" id="IPR037066">
    <property type="entry name" value="Plug_dom_sf"/>
</dbReference>
<organism evidence="12 13">
    <name type="scientific">Lacihabitans soyangensis</name>
    <dbReference type="NCBI Taxonomy" id="869394"/>
    <lineage>
        <taxon>Bacteria</taxon>
        <taxon>Pseudomonadati</taxon>
        <taxon>Bacteroidota</taxon>
        <taxon>Cytophagia</taxon>
        <taxon>Cytophagales</taxon>
        <taxon>Leadbetterellaceae</taxon>
        <taxon>Lacihabitans</taxon>
    </lineage>
</organism>
<evidence type="ECO:0000256" key="8">
    <source>
        <dbReference type="PROSITE-ProRule" id="PRU01360"/>
    </source>
</evidence>
<proteinExistence type="inferred from homology"/>
<keyword evidence="5 9" id="KW-0798">TonB box</keyword>
<dbReference type="InterPro" id="IPR000531">
    <property type="entry name" value="Beta-barrel_TonB"/>
</dbReference>
<dbReference type="Gene3D" id="2.40.170.20">
    <property type="entry name" value="TonB-dependent receptor, beta-barrel domain"/>
    <property type="match status" value="1"/>
</dbReference>
<dbReference type="GO" id="GO:0009279">
    <property type="term" value="C:cell outer membrane"/>
    <property type="evidence" value="ECO:0007669"/>
    <property type="project" value="UniProtKB-SubCell"/>
</dbReference>
<dbReference type="InterPro" id="IPR036942">
    <property type="entry name" value="Beta-barrel_TonB_sf"/>
</dbReference>
<dbReference type="InterPro" id="IPR023997">
    <property type="entry name" value="TonB-dep_OMP_SusC/RagA_CS"/>
</dbReference>
<dbReference type="PROSITE" id="PS52016">
    <property type="entry name" value="TONB_DEPENDENT_REC_3"/>
    <property type="match status" value="1"/>
</dbReference>
<dbReference type="SUPFAM" id="SSF49464">
    <property type="entry name" value="Carboxypeptidase regulatory domain-like"/>
    <property type="match status" value="1"/>
</dbReference>
<dbReference type="NCBIfam" id="TIGR04057">
    <property type="entry name" value="SusC_RagA_signa"/>
    <property type="match status" value="1"/>
</dbReference>
<dbReference type="NCBIfam" id="TIGR04056">
    <property type="entry name" value="OMP_RagA_SusC"/>
    <property type="match status" value="1"/>
</dbReference>
<evidence type="ECO:0000256" key="7">
    <source>
        <dbReference type="ARBA" id="ARBA00023237"/>
    </source>
</evidence>
<evidence type="ECO:0000313" key="12">
    <source>
        <dbReference type="EMBL" id="MCP9763509.1"/>
    </source>
</evidence>
<evidence type="ECO:0000256" key="5">
    <source>
        <dbReference type="ARBA" id="ARBA00023077"/>
    </source>
</evidence>
<gene>
    <name evidence="12" type="ORF">EGI31_11130</name>
</gene>
<evidence type="ECO:0000256" key="2">
    <source>
        <dbReference type="ARBA" id="ARBA00022448"/>
    </source>
</evidence>
<evidence type="ECO:0000256" key="1">
    <source>
        <dbReference type="ARBA" id="ARBA00004571"/>
    </source>
</evidence>
<comment type="similarity">
    <text evidence="8 9">Belongs to the TonB-dependent receptor family.</text>
</comment>
<feature type="domain" description="TonB-dependent receptor plug" evidence="11">
    <location>
        <begin position="128"/>
        <end position="243"/>
    </location>
</feature>
<dbReference type="Pfam" id="PF07715">
    <property type="entry name" value="Plug"/>
    <property type="match status" value="1"/>
</dbReference>
<dbReference type="InterPro" id="IPR023996">
    <property type="entry name" value="TonB-dep_OMP_SusC/RagA"/>
</dbReference>
<comment type="caution">
    <text evidence="12">The sequence shown here is derived from an EMBL/GenBank/DDBJ whole genome shotgun (WGS) entry which is preliminary data.</text>
</comment>
<dbReference type="Gene3D" id="2.60.40.1120">
    <property type="entry name" value="Carboxypeptidase-like, regulatory domain"/>
    <property type="match status" value="1"/>
</dbReference>
<evidence type="ECO:0000259" key="11">
    <source>
        <dbReference type="Pfam" id="PF07715"/>
    </source>
</evidence>
<dbReference type="InterPro" id="IPR008969">
    <property type="entry name" value="CarboxyPept-like_regulatory"/>
</dbReference>
<name>A0AAE3KTA0_9BACT</name>
<evidence type="ECO:0000256" key="9">
    <source>
        <dbReference type="RuleBase" id="RU003357"/>
    </source>
</evidence>
<feature type="domain" description="TonB-dependent receptor-like beta-barrel" evidence="10">
    <location>
        <begin position="410"/>
        <end position="836"/>
    </location>
</feature>
<keyword evidence="3 8" id="KW-1134">Transmembrane beta strand</keyword>
<accession>A0AAE3KTA0</accession>
<dbReference type="AlphaFoldDB" id="A0AAE3KTA0"/>
<reference evidence="12 13" key="1">
    <citation type="submission" date="2018-11" db="EMBL/GenBank/DDBJ databases">
        <title>Novel bacteria species description.</title>
        <authorList>
            <person name="Han J.-H."/>
        </authorList>
    </citation>
    <scope>NUCLEOTIDE SEQUENCE [LARGE SCALE GENOMIC DNA]</scope>
    <source>
        <strain evidence="12 13">KCTC23259</strain>
    </source>
</reference>
<evidence type="ECO:0000259" key="10">
    <source>
        <dbReference type="Pfam" id="PF00593"/>
    </source>
</evidence>
<dbReference type="InterPro" id="IPR039426">
    <property type="entry name" value="TonB-dep_rcpt-like"/>
</dbReference>
<keyword evidence="2 8" id="KW-0813">Transport</keyword>
<dbReference type="FunFam" id="2.170.130.10:FF:000008">
    <property type="entry name" value="SusC/RagA family TonB-linked outer membrane protein"/>
    <property type="match status" value="1"/>
</dbReference>
<protein>
    <submittedName>
        <fullName evidence="12">SusC/RagA family TonB-linked outer membrane protein</fullName>
    </submittedName>
</protein>